<protein>
    <submittedName>
        <fullName evidence="1">Uncharacterized protein</fullName>
    </submittedName>
</protein>
<gene>
    <name evidence="1" type="ORF">OXYTRIMIC_517</name>
</gene>
<comment type="caution">
    <text evidence="1">The sequence shown here is derived from an EMBL/GenBank/DDBJ whole genome shotgun (WGS) entry which is preliminary data.</text>
</comment>
<evidence type="ECO:0000313" key="1">
    <source>
        <dbReference type="EMBL" id="KEJ82575.1"/>
    </source>
</evidence>
<dbReference type="AlphaFoldDB" id="A0A073HZC6"/>
<keyword evidence="2" id="KW-1185">Reference proteome</keyword>
<reference evidence="2" key="1">
    <citation type="journal article" date="2014" name="Cell">
        <title>The Architecture of a Scrambled Genome Reveals Massive Levels of Genomic Rearrangement during Development.</title>
        <authorList>
            <person name="Chen X."/>
            <person name="Bracht J.R."/>
            <person name="Goldman A.D."/>
            <person name="Dolzhenko E."/>
            <person name="Clay D.M."/>
            <person name="Swart E.C."/>
            <person name="Perlman D.H."/>
            <person name="Doak T.G."/>
            <person name="Stuart A."/>
            <person name="Amemiya C.T."/>
            <person name="Sebra R.P."/>
            <person name="Landweber L.F."/>
        </authorList>
    </citation>
    <scope>NUCLEOTIDE SEQUENCE [LARGE SCALE GENOMIC DNA]</scope>
    <source>
        <strain evidence="2">JRB310</strain>
    </source>
</reference>
<dbReference type="Proteomes" id="UP000053232">
    <property type="component" value="Unassembled WGS sequence"/>
</dbReference>
<sequence length="115" mass="13751">MDTMMGDHLRQNYLELWDDPLLQHTQNIRKLNPHEKLSFNEGSRGPKDIQLNIKRPQTKRPKIQNTRRNHCKYGLARRGNKRNEILGGFIKIKKLFKVTSMKNLIDQVRKRYNNL</sequence>
<proteinExistence type="predicted"/>
<accession>A0A073HZC6</accession>
<organism evidence="1 2">
    <name type="scientific">Oxytricha trifallax</name>
    <dbReference type="NCBI Taxonomy" id="1172189"/>
    <lineage>
        <taxon>Eukaryota</taxon>
        <taxon>Sar</taxon>
        <taxon>Alveolata</taxon>
        <taxon>Ciliophora</taxon>
        <taxon>Intramacronucleata</taxon>
        <taxon>Spirotrichea</taxon>
        <taxon>Stichotrichia</taxon>
        <taxon>Sporadotrichida</taxon>
        <taxon>Oxytrichidae</taxon>
        <taxon>Oxytrichinae</taxon>
        <taxon>Oxytricha</taxon>
    </lineage>
</organism>
<dbReference type="EMBL" id="ARYC01015412">
    <property type="protein sequence ID" value="KEJ82575.1"/>
    <property type="molecule type" value="Genomic_DNA"/>
</dbReference>
<evidence type="ECO:0000313" key="2">
    <source>
        <dbReference type="Proteomes" id="UP000053232"/>
    </source>
</evidence>
<name>A0A073HZC6_9SPIT</name>